<keyword evidence="3" id="KW-0946">Virion</keyword>
<dbReference type="InterPro" id="IPR010762">
    <property type="entry name" value="Gp23/Gp24_T4-like"/>
</dbReference>
<name>A0A858MSU7_9CAUD</name>
<keyword evidence="2" id="KW-0167">Capsid protein</keyword>
<evidence type="ECO:0000256" key="1">
    <source>
        <dbReference type="ARBA" id="ARBA00004328"/>
    </source>
</evidence>
<dbReference type="EMBL" id="MT234342">
    <property type="protein sequence ID" value="QIW87844.1"/>
    <property type="molecule type" value="Genomic_DNA"/>
</dbReference>
<sequence>MEFNQYGIYNEQDMELEKKWKKVIDADGAPKIASEDLNMRYGMARLLENTFTEIKLERESGVGMFAESTPTTQTGGIAKWDPILISMVRRIGQTILSNRLVGNQPMTSPSGLIFAVRPRYENQQGPEVLTGAPKTAFTGFNSAGNPGWDLANEIPSDVALDPFAKAQPADPFGTGFTTGFGMDTATGEGDVNSELTVTIDSARVDAKTRSSKASYSMETAQDMARQHGMNADAFLTSILADNIAAETYYEILRSMYISAKLGCTDTSTPGVYDLNVDSSGGWIAEKARTLALRIIYEASEIMATTRAGYGTFAVVDRKTYNLLQGAGLISDYGPSNNMMTGADPIIRNNVPNSGLLFGQLEVYRDDYAQFGAREGFCMVGFKGSNEADAAMYHCPYIPVWTVRAVDPKSGQPMIFFKKRYGVAANPLADTEGKIVPRSNPLLRIFKIQNIEI</sequence>
<accession>A0A858MSU7</accession>
<dbReference type="Proteomes" id="UP000671873">
    <property type="component" value="Segment"/>
</dbReference>
<gene>
    <name evidence="4" type="ORF">Ab1vBOLIVR5_gp196</name>
</gene>
<proteinExistence type="predicted"/>
<protein>
    <submittedName>
        <fullName evidence="4">Major capsid protein</fullName>
    </submittedName>
</protein>
<evidence type="ECO:0000313" key="5">
    <source>
        <dbReference type="Proteomes" id="UP000671873"/>
    </source>
</evidence>
<keyword evidence="5" id="KW-1185">Reference proteome</keyword>
<evidence type="ECO:0000313" key="4">
    <source>
        <dbReference type="EMBL" id="QIW87844.1"/>
    </source>
</evidence>
<reference evidence="4 5" key="1">
    <citation type="submission" date="2020-03" db="EMBL/GenBank/DDBJ databases">
        <authorList>
            <person name="Holtappels D."/>
            <person name="Bomans J.P.J."/>
            <person name="Lavigne R."/>
            <person name="Wagemans J."/>
        </authorList>
    </citation>
    <scope>NUCLEOTIDE SEQUENCE [LARGE SCALE GENOMIC DNA]</scope>
    <source>
        <strain evidence="4 5">OLIVR5</strain>
    </source>
</reference>
<comment type="subcellular location">
    <subcellularLocation>
        <location evidence="1">Virion</location>
    </subcellularLocation>
</comment>
<evidence type="ECO:0000256" key="3">
    <source>
        <dbReference type="ARBA" id="ARBA00022844"/>
    </source>
</evidence>
<dbReference type="Pfam" id="PF07068">
    <property type="entry name" value="Gp23"/>
    <property type="match status" value="1"/>
</dbReference>
<evidence type="ECO:0000256" key="2">
    <source>
        <dbReference type="ARBA" id="ARBA00022561"/>
    </source>
</evidence>
<dbReference type="GO" id="GO:0019028">
    <property type="term" value="C:viral capsid"/>
    <property type="evidence" value="ECO:0007669"/>
    <property type="project" value="UniProtKB-KW"/>
</dbReference>
<organism evidence="4 5">
    <name type="scientific">Agrobacterium phage OLIVR5</name>
    <dbReference type="NCBI Taxonomy" id="2723773"/>
    <lineage>
        <taxon>Viruses</taxon>
        <taxon>Duplodnaviria</taxon>
        <taxon>Heunggongvirae</taxon>
        <taxon>Uroviricota</taxon>
        <taxon>Caudoviricetes</taxon>
        <taxon>Pootjesviridae</taxon>
        <taxon>Heverleevirus</taxon>
        <taxon>Heverleevirus OLIVR5</taxon>
    </lineage>
</organism>